<accession>A0A2P0PAN5</accession>
<proteinExistence type="predicted"/>
<reference evidence="1 2" key="1">
    <citation type="submission" date="2017-01" db="EMBL/GenBank/DDBJ databases">
        <title>Isolation and charaterisation of Pectobacterium phages.</title>
        <authorList>
            <person name="Buttimer C.T.H."/>
            <person name="Lucid A."/>
            <person name="Coffey A."/>
        </authorList>
    </citation>
    <scope>NUCLEOTIDE SEQUENCE [LARGE SCALE GENOMIC DNA]</scope>
</reference>
<keyword evidence="2" id="KW-1185">Reference proteome</keyword>
<evidence type="ECO:0000313" key="2">
    <source>
        <dbReference type="Proteomes" id="UP000240218"/>
    </source>
</evidence>
<name>A0A2P0PAN5_9CAUD</name>
<protein>
    <submittedName>
        <fullName evidence="1">Uncharacterized protein</fullName>
    </submittedName>
</protein>
<dbReference type="EMBL" id="KY514264">
    <property type="protein sequence ID" value="ARB11753.1"/>
    <property type="molecule type" value="Genomic_DNA"/>
</dbReference>
<dbReference type="Proteomes" id="UP000240218">
    <property type="component" value="Segment"/>
</dbReference>
<organism evidence="1 2">
    <name type="scientific">Pectobacterium phage vB_PatP_CB1</name>
    <dbReference type="NCBI Taxonomy" id="1958917"/>
    <lineage>
        <taxon>Viruses</taxon>
        <taxon>Duplodnaviria</taxon>
        <taxon>Heunggongvirae</taxon>
        <taxon>Uroviricota</taxon>
        <taxon>Caudoviricetes</taxon>
        <taxon>Schitoviridae</taxon>
        <taxon>Cbunavirus</taxon>
        <taxon>Cbunavirus CB1</taxon>
    </lineage>
</organism>
<sequence length="80" mass="9098">MAQFLGYQHVTQNTQIIYLTQAKLDEFKTKKLLGLKIIELAGDFTNIADAVLVLKDHGLAEIQSVLNHQDNTQTLRFKLK</sequence>
<evidence type="ECO:0000313" key="1">
    <source>
        <dbReference type="EMBL" id="ARB11753.1"/>
    </source>
</evidence>
<gene>
    <name evidence="1" type="ORF">CB1_26</name>
</gene>